<organism evidence="1 2">
    <name type="scientific">Vaccinium darrowii</name>
    <dbReference type="NCBI Taxonomy" id="229202"/>
    <lineage>
        <taxon>Eukaryota</taxon>
        <taxon>Viridiplantae</taxon>
        <taxon>Streptophyta</taxon>
        <taxon>Embryophyta</taxon>
        <taxon>Tracheophyta</taxon>
        <taxon>Spermatophyta</taxon>
        <taxon>Magnoliopsida</taxon>
        <taxon>eudicotyledons</taxon>
        <taxon>Gunneridae</taxon>
        <taxon>Pentapetalae</taxon>
        <taxon>asterids</taxon>
        <taxon>Ericales</taxon>
        <taxon>Ericaceae</taxon>
        <taxon>Vaccinioideae</taxon>
        <taxon>Vaccinieae</taxon>
        <taxon>Vaccinium</taxon>
    </lineage>
</organism>
<dbReference type="Proteomes" id="UP000828048">
    <property type="component" value="Chromosome 1"/>
</dbReference>
<name>A0ACB7XTZ7_9ERIC</name>
<keyword evidence="2" id="KW-1185">Reference proteome</keyword>
<gene>
    <name evidence="1" type="ORF">Vadar_029101</name>
</gene>
<proteinExistence type="predicted"/>
<reference evidence="1 2" key="1">
    <citation type="journal article" date="2021" name="Hortic Res">
        <title>High-quality reference genome and annotation aids understanding of berry development for evergreen blueberry (Vaccinium darrowii).</title>
        <authorList>
            <person name="Yu J."/>
            <person name="Hulse-Kemp A.M."/>
            <person name="Babiker E."/>
            <person name="Staton M."/>
        </authorList>
    </citation>
    <scope>NUCLEOTIDE SEQUENCE [LARGE SCALE GENOMIC DNA]</scope>
    <source>
        <strain evidence="2">cv. NJ 8807/NJ 8810</strain>
        <tissue evidence="1">Young leaf</tissue>
    </source>
</reference>
<accession>A0ACB7XTZ7</accession>
<dbReference type="EMBL" id="CM037151">
    <property type="protein sequence ID" value="KAH7844536.1"/>
    <property type="molecule type" value="Genomic_DNA"/>
</dbReference>
<protein>
    <submittedName>
        <fullName evidence="1">Uncharacterized protein</fullName>
    </submittedName>
</protein>
<evidence type="ECO:0000313" key="1">
    <source>
        <dbReference type="EMBL" id="KAH7844536.1"/>
    </source>
</evidence>
<evidence type="ECO:0000313" key="2">
    <source>
        <dbReference type="Proteomes" id="UP000828048"/>
    </source>
</evidence>
<comment type="caution">
    <text evidence="1">The sequence shown here is derived from an EMBL/GenBank/DDBJ whole genome shotgun (WGS) entry which is preliminary data.</text>
</comment>
<sequence length="174" mass="20098">MMQTTQRQASDVQQQQALIPTGQLSGTVSFNGTLTKEDEEMSKSALTTFRAKEEEIEKKKLEVRERVQAQLGRIEEETRRLSTIREELEGLADPMKKEVSLVRKKIDTVNKELKPLGLTCQKKEKEYKEALDAFNDKNKEKVQLITRLMELVGESEKLRMKKLEELSKSIEVTR</sequence>